<dbReference type="GO" id="GO:0007018">
    <property type="term" value="P:microtubule-based movement"/>
    <property type="evidence" value="ECO:0007669"/>
    <property type="project" value="InterPro"/>
</dbReference>
<feature type="domain" description="Dynein heavy chain 3 AAA+ lid" evidence="2">
    <location>
        <begin position="29"/>
        <end position="63"/>
    </location>
</feature>
<accession>A0A8D9EB30</accession>
<sequence length="122" mass="14431">MVTIFSKILLWHLDTRGFSKEFDPCIKQLVQATLYIFKESLANLLPTPNKCHYLFNLRDFARVSPIPTLFYIIRDTILSYFLANLSYLVCICAISKRKIYLRRRRVNMATTYTRLMGGRHYV</sequence>
<proteinExistence type="predicted"/>
<dbReference type="Gene3D" id="1.20.920.30">
    <property type="match status" value="1"/>
</dbReference>
<evidence type="ECO:0000256" key="1">
    <source>
        <dbReference type="SAM" id="Phobius"/>
    </source>
</evidence>
<dbReference type="InterPro" id="IPR041589">
    <property type="entry name" value="DNAH3_AAA_lid_1"/>
</dbReference>
<dbReference type="InterPro" id="IPR026983">
    <property type="entry name" value="DHC"/>
</dbReference>
<evidence type="ECO:0000313" key="3">
    <source>
        <dbReference type="EMBL" id="CAG6745215.1"/>
    </source>
</evidence>
<reference evidence="3" key="1">
    <citation type="submission" date="2021-05" db="EMBL/GenBank/DDBJ databases">
        <authorList>
            <person name="Alioto T."/>
            <person name="Alioto T."/>
            <person name="Gomez Garrido J."/>
        </authorList>
    </citation>
    <scope>NUCLEOTIDE SEQUENCE</scope>
</reference>
<dbReference type="Pfam" id="PF17857">
    <property type="entry name" value="AAA_lid_1"/>
    <property type="match status" value="1"/>
</dbReference>
<dbReference type="GO" id="GO:0051959">
    <property type="term" value="F:dynein light intermediate chain binding"/>
    <property type="evidence" value="ECO:0007669"/>
    <property type="project" value="InterPro"/>
</dbReference>
<dbReference type="EMBL" id="HBUF01487320">
    <property type="protein sequence ID" value="CAG6745215.1"/>
    <property type="molecule type" value="Transcribed_RNA"/>
</dbReference>
<keyword evidence="1" id="KW-1133">Transmembrane helix</keyword>
<name>A0A8D9EB30_9HEMI</name>
<keyword evidence="1" id="KW-0472">Membrane</keyword>
<keyword evidence="1" id="KW-0812">Transmembrane</keyword>
<protein>
    <submittedName>
        <fullName evidence="3">Dynein heavy chain 7, axonemal</fullName>
    </submittedName>
</protein>
<feature type="transmembrane region" description="Helical" evidence="1">
    <location>
        <begin position="77"/>
        <end position="95"/>
    </location>
</feature>
<dbReference type="GO" id="GO:0030286">
    <property type="term" value="C:dynein complex"/>
    <property type="evidence" value="ECO:0007669"/>
    <property type="project" value="InterPro"/>
</dbReference>
<dbReference type="AlphaFoldDB" id="A0A8D9EB30"/>
<organism evidence="3">
    <name type="scientific">Cacopsylla melanoneura</name>
    <dbReference type="NCBI Taxonomy" id="428564"/>
    <lineage>
        <taxon>Eukaryota</taxon>
        <taxon>Metazoa</taxon>
        <taxon>Ecdysozoa</taxon>
        <taxon>Arthropoda</taxon>
        <taxon>Hexapoda</taxon>
        <taxon>Insecta</taxon>
        <taxon>Pterygota</taxon>
        <taxon>Neoptera</taxon>
        <taxon>Paraneoptera</taxon>
        <taxon>Hemiptera</taxon>
        <taxon>Sternorrhyncha</taxon>
        <taxon>Psylloidea</taxon>
        <taxon>Psyllidae</taxon>
        <taxon>Psyllinae</taxon>
        <taxon>Cacopsylla</taxon>
    </lineage>
</organism>
<dbReference type="GO" id="GO:0045505">
    <property type="term" value="F:dynein intermediate chain binding"/>
    <property type="evidence" value="ECO:0007669"/>
    <property type="project" value="InterPro"/>
</dbReference>
<dbReference type="PANTHER" id="PTHR22878">
    <property type="entry name" value="DYNEIN HEAVY CHAIN 6, AXONEMAL-LIKE-RELATED"/>
    <property type="match status" value="1"/>
</dbReference>
<evidence type="ECO:0000259" key="2">
    <source>
        <dbReference type="Pfam" id="PF17857"/>
    </source>
</evidence>
<dbReference type="PANTHER" id="PTHR22878:SF70">
    <property type="entry name" value="DYNEIN HEAVY CHAIN 2, AXONEMAL"/>
    <property type="match status" value="1"/>
</dbReference>